<dbReference type="GeneID" id="81430978"/>
<evidence type="ECO:0000259" key="8">
    <source>
        <dbReference type="PROSITE" id="PS50048"/>
    </source>
</evidence>
<feature type="region of interest" description="Disordered" evidence="7">
    <location>
        <begin position="168"/>
        <end position="196"/>
    </location>
</feature>
<keyword evidence="5" id="KW-0804">Transcription</keyword>
<dbReference type="Gene3D" id="4.10.240.10">
    <property type="entry name" value="Zn(2)-C6 fungal-type DNA-binding domain"/>
    <property type="match status" value="1"/>
</dbReference>
<dbReference type="InterPro" id="IPR007219">
    <property type="entry name" value="XnlR_reg_dom"/>
</dbReference>
<name>A0A9W9LGJ0_9EURO</name>
<evidence type="ECO:0000256" key="7">
    <source>
        <dbReference type="SAM" id="MobiDB-lite"/>
    </source>
</evidence>
<evidence type="ECO:0000256" key="4">
    <source>
        <dbReference type="ARBA" id="ARBA00023125"/>
    </source>
</evidence>
<dbReference type="GO" id="GO:0003677">
    <property type="term" value="F:DNA binding"/>
    <property type="evidence" value="ECO:0007669"/>
    <property type="project" value="UniProtKB-KW"/>
</dbReference>
<dbReference type="PROSITE" id="PS50048">
    <property type="entry name" value="ZN2_CY6_FUNGAL_2"/>
    <property type="match status" value="1"/>
</dbReference>
<dbReference type="EMBL" id="JAPQKN010000007">
    <property type="protein sequence ID" value="KAJ5153200.1"/>
    <property type="molecule type" value="Genomic_DNA"/>
</dbReference>
<dbReference type="PANTHER" id="PTHR31001">
    <property type="entry name" value="UNCHARACTERIZED TRANSCRIPTIONAL REGULATORY PROTEIN"/>
    <property type="match status" value="1"/>
</dbReference>
<dbReference type="GO" id="GO:0005634">
    <property type="term" value="C:nucleus"/>
    <property type="evidence" value="ECO:0007669"/>
    <property type="project" value="UniProtKB-SubCell"/>
</dbReference>
<dbReference type="CDD" id="cd00067">
    <property type="entry name" value="GAL4"/>
    <property type="match status" value="1"/>
</dbReference>
<comment type="subcellular location">
    <subcellularLocation>
        <location evidence="1">Nucleus</location>
    </subcellularLocation>
</comment>
<sequence length="704" mass="77926">MSTPMPRSTDPPHRNVRAASQQVPIAPAPAVARLVNAPSGAATELTTTMPFNCQACVRKKIKCDRGVPVCSSCRKSKLQCVYKAPAPPRRKRRRSQTQHALERILPENPVPAALSASASSTYDAATPVLRAQTPLAAPAAQPAKPGKLLSGDGKSRYVDNVLLLDDDEGNLDELSSSDQGESYSDDGGPDEGTPTGLLGRLAAHAVAGAVFGGTQSLTEQHPTRQDAMKLWDAYVNNVEPLCKVLHIPTVVKMVESVSQQPSTASKSEECLLFVIYYFAVFSMCDADCLREFAVSRNRLMSKYRSAVCQALVNASWLRTTALPVLQAYILFLIAMRSEIDPDTFWILTGIAIRLAQRMGLHRDGEKLGLPPFDIQMRRRLFWQLLPLDGYAGQVSGTGISISPDSWDTQPPLNINDDQIFPGMTEQPQEQRRATEMIFCLARIELSNFYTRTGVQMKHGGTTIQFRDAEDVERLIDEVEGLIETKFLRYCDILNPLHFLATGVVRSATDAIRLRTRMPPLIKQTINDTQRKELCALAQTILDRNSAIYSNLNLKKFRWQMRAFFLWDALLCILLSLVKVGFYSPSELNATWGKVGEVYSNYEELAKGKQSLRVSIGRATLKAWIANPPSNAPREPAFITALRAQAQGKEQRREQSVNANAEVDSEAADPGPVFDELFGNMDGADMNHNGDFSLSSLDWAFWDQS</sequence>
<evidence type="ECO:0000256" key="1">
    <source>
        <dbReference type="ARBA" id="ARBA00004123"/>
    </source>
</evidence>
<dbReference type="PANTHER" id="PTHR31001:SF85">
    <property type="entry name" value="ZN(II)2CYS6 TRANSCRIPTION FACTOR (EUROFUNG)"/>
    <property type="match status" value="1"/>
</dbReference>
<dbReference type="GO" id="GO:0008270">
    <property type="term" value="F:zinc ion binding"/>
    <property type="evidence" value="ECO:0007669"/>
    <property type="project" value="InterPro"/>
</dbReference>
<evidence type="ECO:0000313" key="10">
    <source>
        <dbReference type="Proteomes" id="UP001149163"/>
    </source>
</evidence>
<dbReference type="RefSeq" id="XP_056539508.1">
    <property type="nucleotide sequence ID" value="XM_056691802.1"/>
</dbReference>
<dbReference type="Proteomes" id="UP001149163">
    <property type="component" value="Unassembled WGS sequence"/>
</dbReference>
<keyword evidence="3" id="KW-0805">Transcription regulation</keyword>
<comment type="caution">
    <text evidence="9">The sequence shown here is derived from an EMBL/GenBank/DDBJ whole genome shotgun (WGS) entry which is preliminary data.</text>
</comment>
<dbReference type="CDD" id="cd12148">
    <property type="entry name" value="fungal_TF_MHR"/>
    <property type="match status" value="1"/>
</dbReference>
<proteinExistence type="predicted"/>
<gene>
    <name evidence="9" type="ORF">N7482_009678</name>
</gene>
<evidence type="ECO:0000256" key="2">
    <source>
        <dbReference type="ARBA" id="ARBA00022723"/>
    </source>
</evidence>
<dbReference type="SUPFAM" id="SSF57701">
    <property type="entry name" value="Zn2/Cys6 DNA-binding domain"/>
    <property type="match status" value="1"/>
</dbReference>
<dbReference type="Pfam" id="PF00172">
    <property type="entry name" value="Zn_clus"/>
    <property type="match status" value="1"/>
</dbReference>
<reference evidence="9" key="1">
    <citation type="submission" date="2022-11" db="EMBL/GenBank/DDBJ databases">
        <authorList>
            <person name="Petersen C."/>
        </authorList>
    </citation>
    <scope>NUCLEOTIDE SEQUENCE</scope>
    <source>
        <strain evidence="9">IBT 26290</strain>
    </source>
</reference>
<dbReference type="SMART" id="SM00066">
    <property type="entry name" value="GAL4"/>
    <property type="match status" value="1"/>
</dbReference>
<organism evidence="9 10">
    <name type="scientific">Penicillium canariense</name>
    <dbReference type="NCBI Taxonomy" id="189055"/>
    <lineage>
        <taxon>Eukaryota</taxon>
        <taxon>Fungi</taxon>
        <taxon>Dikarya</taxon>
        <taxon>Ascomycota</taxon>
        <taxon>Pezizomycotina</taxon>
        <taxon>Eurotiomycetes</taxon>
        <taxon>Eurotiomycetidae</taxon>
        <taxon>Eurotiales</taxon>
        <taxon>Aspergillaceae</taxon>
        <taxon>Penicillium</taxon>
    </lineage>
</organism>
<dbReference type="OrthoDB" id="435881at2759"/>
<dbReference type="InterPro" id="IPR050613">
    <property type="entry name" value="Sec_Metabolite_Reg"/>
</dbReference>
<reference evidence="9" key="2">
    <citation type="journal article" date="2023" name="IMA Fungus">
        <title>Comparative genomic study of the Penicillium genus elucidates a diverse pangenome and 15 lateral gene transfer events.</title>
        <authorList>
            <person name="Petersen C."/>
            <person name="Sorensen T."/>
            <person name="Nielsen M.R."/>
            <person name="Sondergaard T.E."/>
            <person name="Sorensen J.L."/>
            <person name="Fitzpatrick D.A."/>
            <person name="Frisvad J.C."/>
            <person name="Nielsen K.L."/>
        </authorList>
    </citation>
    <scope>NUCLEOTIDE SEQUENCE</scope>
    <source>
        <strain evidence="9">IBT 26290</strain>
    </source>
</reference>
<protein>
    <submittedName>
        <fullName evidence="9">Transcription factor vrtR1</fullName>
    </submittedName>
</protein>
<keyword evidence="6" id="KW-0539">Nucleus</keyword>
<evidence type="ECO:0000256" key="3">
    <source>
        <dbReference type="ARBA" id="ARBA00023015"/>
    </source>
</evidence>
<dbReference type="Pfam" id="PF04082">
    <property type="entry name" value="Fungal_trans"/>
    <property type="match status" value="1"/>
</dbReference>
<feature type="region of interest" description="Disordered" evidence="7">
    <location>
        <begin position="85"/>
        <end position="107"/>
    </location>
</feature>
<keyword evidence="2" id="KW-0479">Metal-binding</keyword>
<dbReference type="InterPro" id="IPR036864">
    <property type="entry name" value="Zn2-C6_fun-type_DNA-bd_sf"/>
</dbReference>
<keyword evidence="4" id="KW-0238">DNA-binding</keyword>
<dbReference type="AlphaFoldDB" id="A0A9W9LGJ0"/>
<evidence type="ECO:0000256" key="6">
    <source>
        <dbReference type="ARBA" id="ARBA00023242"/>
    </source>
</evidence>
<dbReference type="GO" id="GO:0006351">
    <property type="term" value="P:DNA-templated transcription"/>
    <property type="evidence" value="ECO:0007669"/>
    <property type="project" value="InterPro"/>
</dbReference>
<evidence type="ECO:0000313" key="9">
    <source>
        <dbReference type="EMBL" id="KAJ5153200.1"/>
    </source>
</evidence>
<dbReference type="InterPro" id="IPR001138">
    <property type="entry name" value="Zn2Cys6_DnaBD"/>
</dbReference>
<keyword evidence="10" id="KW-1185">Reference proteome</keyword>
<accession>A0A9W9LGJ0</accession>
<dbReference type="SMART" id="SM00906">
    <property type="entry name" value="Fungal_trans"/>
    <property type="match status" value="1"/>
</dbReference>
<evidence type="ECO:0000256" key="5">
    <source>
        <dbReference type="ARBA" id="ARBA00023163"/>
    </source>
</evidence>
<feature type="domain" description="Zn(2)-C6 fungal-type" evidence="8">
    <location>
        <begin position="52"/>
        <end position="82"/>
    </location>
</feature>
<dbReference type="GO" id="GO:0000981">
    <property type="term" value="F:DNA-binding transcription factor activity, RNA polymerase II-specific"/>
    <property type="evidence" value="ECO:0007669"/>
    <property type="project" value="InterPro"/>
</dbReference>